<keyword evidence="9" id="KW-1185">Reference proteome</keyword>
<dbReference type="Proteomes" id="UP000439994">
    <property type="component" value="Unassembled WGS sequence"/>
</dbReference>
<keyword evidence="5 6" id="KW-0694">RNA-binding</keyword>
<keyword evidence="4 6" id="KW-0378">Hydrolase</keyword>
<accession>A0A6N8FA81</accession>
<dbReference type="GO" id="GO:0000049">
    <property type="term" value="F:tRNA binding"/>
    <property type="evidence" value="ECO:0007669"/>
    <property type="project" value="UniProtKB-UniRule"/>
</dbReference>
<dbReference type="Pfam" id="PF00825">
    <property type="entry name" value="Ribonuclease_P"/>
    <property type="match status" value="1"/>
</dbReference>
<keyword evidence="2 6" id="KW-0540">Nuclease</keyword>
<dbReference type="EMBL" id="WOCD01000005">
    <property type="protein sequence ID" value="MUH73525.1"/>
    <property type="molecule type" value="Genomic_DNA"/>
</dbReference>
<dbReference type="InterPro" id="IPR020568">
    <property type="entry name" value="Ribosomal_Su5_D2-typ_SF"/>
</dbReference>
<dbReference type="GO" id="GO:0030677">
    <property type="term" value="C:ribonuclease P complex"/>
    <property type="evidence" value="ECO:0007669"/>
    <property type="project" value="TreeGrafter"/>
</dbReference>
<dbReference type="InterPro" id="IPR000100">
    <property type="entry name" value="RNase_P"/>
</dbReference>
<evidence type="ECO:0000256" key="5">
    <source>
        <dbReference type="ARBA" id="ARBA00022884"/>
    </source>
</evidence>
<sequence>MDNFTFPRELRLVTPSHFSRIFDRPVKAVSDHFTLLAKYNDLPHPRVGLVVAKKKEKTAVGRNRIKRVSRESFRLNQHQLPNIDIVVIARDGIGKVDNEKLNKQLNKLWKKIALRCEQSLKK</sequence>
<evidence type="ECO:0000256" key="3">
    <source>
        <dbReference type="ARBA" id="ARBA00022759"/>
    </source>
</evidence>
<keyword evidence="3 6" id="KW-0255">Endonuclease</keyword>
<gene>
    <name evidence="6 8" type="primary">rnpA</name>
    <name evidence="8" type="ORF">GNP35_14145</name>
</gene>
<evidence type="ECO:0000313" key="9">
    <source>
        <dbReference type="Proteomes" id="UP000439994"/>
    </source>
</evidence>
<keyword evidence="1 6" id="KW-0819">tRNA processing</keyword>
<comment type="catalytic activity">
    <reaction evidence="6">
        <text>Endonucleolytic cleavage of RNA, removing 5'-extranucleotides from tRNA precursor.</text>
        <dbReference type="EC" id="3.1.26.5"/>
    </reaction>
</comment>
<dbReference type="GO" id="GO:0001682">
    <property type="term" value="P:tRNA 5'-leader removal"/>
    <property type="evidence" value="ECO:0007669"/>
    <property type="project" value="UniProtKB-UniRule"/>
</dbReference>
<dbReference type="SUPFAM" id="SSF54211">
    <property type="entry name" value="Ribosomal protein S5 domain 2-like"/>
    <property type="match status" value="1"/>
</dbReference>
<comment type="caution">
    <text evidence="8">The sequence shown here is derived from an EMBL/GenBank/DDBJ whole genome shotgun (WGS) entry which is preliminary data.</text>
</comment>
<dbReference type="PANTHER" id="PTHR33992">
    <property type="entry name" value="RIBONUCLEASE P PROTEIN COMPONENT"/>
    <property type="match status" value="1"/>
</dbReference>
<organism evidence="8 9">
    <name type="scientific">Psychrosphaera haliotis</name>
    <dbReference type="NCBI Taxonomy" id="555083"/>
    <lineage>
        <taxon>Bacteria</taxon>
        <taxon>Pseudomonadati</taxon>
        <taxon>Pseudomonadota</taxon>
        <taxon>Gammaproteobacteria</taxon>
        <taxon>Alteromonadales</taxon>
        <taxon>Pseudoalteromonadaceae</taxon>
        <taxon>Psychrosphaera</taxon>
    </lineage>
</organism>
<evidence type="ECO:0000256" key="1">
    <source>
        <dbReference type="ARBA" id="ARBA00022694"/>
    </source>
</evidence>
<dbReference type="HAMAP" id="MF_00227">
    <property type="entry name" value="RNase_P"/>
    <property type="match status" value="1"/>
</dbReference>
<dbReference type="RefSeq" id="WP_330997828.1">
    <property type="nucleotide sequence ID" value="NZ_BAAAFQ010000011.1"/>
</dbReference>
<evidence type="ECO:0000313" key="8">
    <source>
        <dbReference type="EMBL" id="MUH73525.1"/>
    </source>
</evidence>
<evidence type="ECO:0000256" key="7">
    <source>
        <dbReference type="NCBIfam" id="TIGR00188"/>
    </source>
</evidence>
<dbReference type="PANTHER" id="PTHR33992:SF1">
    <property type="entry name" value="RIBONUCLEASE P PROTEIN COMPONENT"/>
    <property type="match status" value="1"/>
</dbReference>
<proteinExistence type="inferred from homology"/>
<dbReference type="NCBIfam" id="TIGR00188">
    <property type="entry name" value="rnpA"/>
    <property type="match status" value="1"/>
</dbReference>
<comment type="function">
    <text evidence="6">RNaseP catalyzes the removal of the 5'-leader sequence from pre-tRNA to produce the mature 5'-terminus. It can also cleave other RNA substrates such as 4.5S RNA. The protein component plays an auxiliary but essential role in vivo by binding to the 5'-leader sequence and broadening the substrate specificity of the ribozyme.</text>
</comment>
<evidence type="ECO:0000256" key="6">
    <source>
        <dbReference type="HAMAP-Rule" id="MF_00227"/>
    </source>
</evidence>
<evidence type="ECO:0000256" key="4">
    <source>
        <dbReference type="ARBA" id="ARBA00022801"/>
    </source>
</evidence>
<comment type="similarity">
    <text evidence="6">Belongs to the RnpA family.</text>
</comment>
<dbReference type="AlphaFoldDB" id="A0A6N8FA81"/>
<name>A0A6N8FA81_9GAMM</name>
<comment type="subunit">
    <text evidence="6">Consists of a catalytic RNA component (M1 or rnpB) and a protein subunit.</text>
</comment>
<protein>
    <recommendedName>
        <fullName evidence="6 7">Ribonuclease P protein component</fullName>
        <shortName evidence="6">RNase P protein</shortName>
        <shortName evidence="6">RNaseP protein</shortName>
        <ecNumber evidence="6 7">3.1.26.5</ecNumber>
    </recommendedName>
    <alternativeName>
        <fullName evidence="6">Protein C5</fullName>
    </alternativeName>
</protein>
<dbReference type="EC" id="3.1.26.5" evidence="6 7"/>
<dbReference type="GO" id="GO:0004526">
    <property type="term" value="F:ribonuclease P activity"/>
    <property type="evidence" value="ECO:0007669"/>
    <property type="project" value="UniProtKB-UniRule"/>
</dbReference>
<dbReference type="InterPro" id="IPR014721">
    <property type="entry name" value="Ribsml_uS5_D2-typ_fold_subgr"/>
</dbReference>
<evidence type="ECO:0000256" key="2">
    <source>
        <dbReference type="ARBA" id="ARBA00022722"/>
    </source>
</evidence>
<reference evidence="8 9" key="1">
    <citation type="submission" date="2019-11" db="EMBL/GenBank/DDBJ databases">
        <title>P. haliotis isolates from Z. marina roots.</title>
        <authorList>
            <person name="Cohen M."/>
            <person name="Jospin G."/>
            <person name="Eisen J.A."/>
            <person name="Coil D.A."/>
        </authorList>
    </citation>
    <scope>NUCLEOTIDE SEQUENCE [LARGE SCALE GENOMIC DNA]</scope>
    <source>
        <strain evidence="8 9">UCD-MCMsp1aY</strain>
    </source>
</reference>
<dbReference type="Gene3D" id="3.30.230.10">
    <property type="match status" value="1"/>
</dbReference>
<dbReference type="GO" id="GO:0042781">
    <property type="term" value="F:3'-tRNA processing endoribonuclease activity"/>
    <property type="evidence" value="ECO:0007669"/>
    <property type="project" value="TreeGrafter"/>
</dbReference>